<dbReference type="AlphaFoldDB" id="A0A9D4LEB0"/>
<dbReference type="Proteomes" id="UP000828390">
    <property type="component" value="Unassembled WGS sequence"/>
</dbReference>
<organism evidence="1 2">
    <name type="scientific">Dreissena polymorpha</name>
    <name type="common">Zebra mussel</name>
    <name type="synonym">Mytilus polymorpha</name>
    <dbReference type="NCBI Taxonomy" id="45954"/>
    <lineage>
        <taxon>Eukaryota</taxon>
        <taxon>Metazoa</taxon>
        <taxon>Spiralia</taxon>
        <taxon>Lophotrochozoa</taxon>
        <taxon>Mollusca</taxon>
        <taxon>Bivalvia</taxon>
        <taxon>Autobranchia</taxon>
        <taxon>Heteroconchia</taxon>
        <taxon>Euheterodonta</taxon>
        <taxon>Imparidentia</taxon>
        <taxon>Neoheterodontei</taxon>
        <taxon>Myida</taxon>
        <taxon>Dreissenoidea</taxon>
        <taxon>Dreissenidae</taxon>
        <taxon>Dreissena</taxon>
    </lineage>
</organism>
<name>A0A9D4LEB0_DREPO</name>
<evidence type="ECO:0000313" key="1">
    <source>
        <dbReference type="EMBL" id="KAH3855657.1"/>
    </source>
</evidence>
<comment type="caution">
    <text evidence="1">The sequence shown here is derived from an EMBL/GenBank/DDBJ whole genome shotgun (WGS) entry which is preliminary data.</text>
</comment>
<sequence length="50" mass="5410">MDCYGGILAQVPVLLPWRSGYGVSDMAVIGSIVYISPKDTKFLFYPGNGL</sequence>
<accession>A0A9D4LEB0</accession>
<protein>
    <submittedName>
        <fullName evidence="1">Uncharacterized protein</fullName>
    </submittedName>
</protein>
<reference evidence="1" key="1">
    <citation type="journal article" date="2019" name="bioRxiv">
        <title>The Genome of the Zebra Mussel, Dreissena polymorpha: A Resource for Invasive Species Research.</title>
        <authorList>
            <person name="McCartney M.A."/>
            <person name="Auch B."/>
            <person name="Kono T."/>
            <person name="Mallez S."/>
            <person name="Zhang Y."/>
            <person name="Obille A."/>
            <person name="Becker A."/>
            <person name="Abrahante J.E."/>
            <person name="Garbe J."/>
            <person name="Badalamenti J.P."/>
            <person name="Herman A."/>
            <person name="Mangelson H."/>
            <person name="Liachko I."/>
            <person name="Sullivan S."/>
            <person name="Sone E.D."/>
            <person name="Koren S."/>
            <person name="Silverstein K.A.T."/>
            <person name="Beckman K.B."/>
            <person name="Gohl D.M."/>
        </authorList>
    </citation>
    <scope>NUCLEOTIDE SEQUENCE</scope>
    <source>
        <strain evidence="1">Duluth1</strain>
        <tissue evidence="1">Whole animal</tissue>
    </source>
</reference>
<keyword evidence="2" id="KW-1185">Reference proteome</keyword>
<evidence type="ECO:0000313" key="2">
    <source>
        <dbReference type="Proteomes" id="UP000828390"/>
    </source>
</evidence>
<proteinExistence type="predicted"/>
<gene>
    <name evidence="1" type="ORF">DPMN_098227</name>
</gene>
<dbReference type="EMBL" id="JAIWYP010000003">
    <property type="protein sequence ID" value="KAH3855657.1"/>
    <property type="molecule type" value="Genomic_DNA"/>
</dbReference>
<reference evidence="1" key="2">
    <citation type="submission" date="2020-11" db="EMBL/GenBank/DDBJ databases">
        <authorList>
            <person name="McCartney M.A."/>
            <person name="Auch B."/>
            <person name="Kono T."/>
            <person name="Mallez S."/>
            <person name="Becker A."/>
            <person name="Gohl D.M."/>
            <person name="Silverstein K.A.T."/>
            <person name="Koren S."/>
            <person name="Bechman K.B."/>
            <person name="Herman A."/>
            <person name="Abrahante J.E."/>
            <person name="Garbe J."/>
        </authorList>
    </citation>
    <scope>NUCLEOTIDE SEQUENCE</scope>
    <source>
        <strain evidence="1">Duluth1</strain>
        <tissue evidence="1">Whole animal</tissue>
    </source>
</reference>